<dbReference type="Pfam" id="PF12770">
    <property type="entry name" value="CHAT"/>
    <property type="match status" value="1"/>
</dbReference>
<evidence type="ECO:0000313" key="2">
    <source>
        <dbReference type="EMBL" id="TEB36931.1"/>
    </source>
</evidence>
<evidence type="ECO:0000259" key="1">
    <source>
        <dbReference type="Pfam" id="PF12770"/>
    </source>
</evidence>
<proteinExistence type="predicted"/>
<dbReference type="EMBL" id="QPFP01000005">
    <property type="protein sequence ID" value="TEB36931.1"/>
    <property type="molecule type" value="Genomic_DNA"/>
</dbReference>
<accession>A0A4Y7TSG0</accession>
<sequence>MLDEEFKRTGNLADISEAISIGRRMVEVTPKDDSNFAAMLNNLGAYFLCRFEHTGDLNDLAEAISLQTRAVDLTPAGHEDLPSRLANLGTSLQHRFERTGEPSNIARAISVHMQAVDLAPEGHVDRPAAFNNLGNSYEICFERTGNPSDIANAISALSNAAHLTPEGDSHLPAMLQNLGNFLGGSFLIRFERTSNLEDIAESISLQTRAVHLTPEGHAALPSQLMSLAGSFVSRFEVTKDASDLSEAISLQTCAVDLTPQLHASLPSQLNNLGNSFLKRSQNLGNLSDITEAISRHNQAVDLAPEGHADLPGWCANLGSSYMWSFAQTNNPLDGKDGISNLVRALQLTPEMHAELPPRHINLAFAWYRYFITSHRSNHLNAAISNFKSAATCTSGNPRTKLKGAIWCARLLNCFYPCSTSILTAFGAALDLVASIASLEQTVQHRYTMVGDFLSIPADAAAAAFRLGRPDIALEWLEQGRCLVWGQQSQLRTPLDALSAHDPALADQIVFVSRHLENAGSSRRHSSTEKSWEGKVSLEDEALQHSHLANEWDFLLGRVRGIPGFESFLKPLPCSTILQHLPKSGAVVVLNAHDDRCDAIVLLARHENPIHIHLSDFSLAKAKQYQHVLNTQLHSYHLCARHADPMEDIWTSERAAGKYGRNRGVSPDGIYSVLGNLWNKVVRPVLHVLGLAVMPLARIWWCPTGPLSFLPLHAAGSYDGPHWESLMDYVVSSYSPTVTSLTQRVSNNTSIREDVSGLFLVSQPQVPHAAPIPGTTKEVHSLHEGAVRNGIRSMKLDGVAASVHSCPDLMEKFSSIHLVCHASQNASNPLQSRFLFHDGHLTLNTIMQKNLKNADLAFLSACETSTGEETLADEAVHLAAGMLAAGYRRVVATMWSISDRHAPEVANNFYEFLWAHRDKDSGTKFEYFTLPHFAFGIPVDIQWTS</sequence>
<organism evidence="2 3">
    <name type="scientific">Coprinellus micaceus</name>
    <name type="common">Glistening ink-cap mushroom</name>
    <name type="synonym">Coprinus micaceus</name>
    <dbReference type="NCBI Taxonomy" id="71717"/>
    <lineage>
        <taxon>Eukaryota</taxon>
        <taxon>Fungi</taxon>
        <taxon>Dikarya</taxon>
        <taxon>Basidiomycota</taxon>
        <taxon>Agaricomycotina</taxon>
        <taxon>Agaricomycetes</taxon>
        <taxon>Agaricomycetidae</taxon>
        <taxon>Agaricales</taxon>
        <taxon>Agaricineae</taxon>
        <taxon>Psathyrellaceae</taxon>
        <taxon>Coprinellus</taxon>
    </lineage>
</organism>
<dbReference type="InterPro" id="IPR024983">
    <property type="entry name" value="CHAT_dom"/>
</dbReference>
<dbReference type="InterPro" id="IPR011990">
    <property type="entry name" value="TPR-like_helical_dom_sf"/>
</dbReference>
<dbReference type="Gene3D" id="1.25.40.10">
    <property type="entry name" value="Tetratricopeptide repeat domain"/>
    <property type="match status" value="2"/>
</dbReference>
<reference evidence="2 3" key="1">
    <citation type="journal article" date="2019" name="Nat. Ecol. Evol.">
        <title>Megaphylogeny resolves global patterns of mushroom evolution.</title>
        <authorList>
            <person name="Varga T."/>
            <person name="Krizsan K."/>
            <person name="Foldi C."/>
            <person name="Dima B."/>
            <person name="Sanchez-Garcia M."/>
            <person name="Sanchez-Ramirez S."/>
            <person name="Szollosi G.J."/>
            <person name="Szarkandi J.G."/>
            <person name="Papp V."/>
            <person name="Albert L."/>
            <person name="Andreopoulos W."/>
            <person name="Angelini C."/>
            <person name="Antonin V."/>
            <person name="Barry K.W."/>
            <person name="Bougher N.L."/>
            <person name="Buchanan P."/>
            <person name="Buyck B."/>
            <person name="Bense V."/>
            <person name="Catcheside P."/>
            <person name="Chovatia M."/>
            <person name="Cooper J."/>
            <person name="Damon W."/>
            <person name="Desjardin D."/>
            <person name="Finy P."/>
            <person name="Geml J."/>
            <person name="Haridas S."/>
            <person name="Hughes K."/>
            <person name="Justo A."/>
            <person name="Karasinski D."/>
            <person name="Kautmanova I."/>
            <person name="Kiss B."/>
            <person name="Kocsube S."/>
            <person name="Kotiranta H."/>
            <person name="LaButti K.M."/>
            <person name="Lechner B.E."/>
            <person name="Liimatainen K."/>
            <person name="Lipzen A."/>
            <person name="Lukacs Z."/>
            <person name="Mihaltcheva S."/>
            <person name="Morgado L.N."/>
            <person name="Niskanen T."/>
            <person name="Noordeloos M.E."/>
            <person name="Ohm R.A."/>
            <person name="Ortiz-Santana B."/>
            <person name="Ovrebo C."/>
            <person name="Racz N."/>
            <person name="Riley R."/>
            <person name="Savchenko A."/>
            <person name="Shiryaev A."/>
            <person name="Soop K."/>
            <person name="Spirin V."/>
            <person name="Szebenyi C."/>
            <person name="Tomsovsky M."/>
            <person name="Tulloss R.E."/>
            <person name="Uehling J."/>
            <person name="Grigoriev I.V."/>
            <person name="Vagvolgyi C."/>
            <person name="Papp T."/>
            <person name="Martin F.M."/>
            <person name="Miettinen O."/>
            <person name="Hibbett D.S."/>
            <person name="Nagy L.G."/>
        </authorList>
    </citation>
    <scope>NUCLEOTIDE SEQUENCE [LARGE SCALE GENOMIC DNA]</scope>
    <source>
        <strain evidence="2 3">FP101781</strain>
    </source>
</reference>
<protein>
    <recommendedName>
        <fullName evidence="1">CHAT domain-containing protein</fullName>
    </recommendedName>
</protein>
<dbReference type="AlphaFoldDB" id="A0A4Y7TSG0"/>
<dbReference type="OrthoDB" id="9991317at2759"/>
<gene>
    <name evidence="2" type="ORF">FA13DRAFT_1622611</name>
</gene>
<comment type="caution">
    <text evidence="2">The sequence shown here is derived from an EMBL/GenBank/DDBJ whole genome shotgun (WGS) entry which is preliminary data.</text>
</comment>
<feature type="domain" description="CHAT" evidence="1">
    <location>
        <begin position="673"/>
        <end position="919"/>
    </location>
</feature>
<dbReference type="Proteomes" id="UP000298030">
    <property type="component" value="Unassembled WGS sequence"/>
</dbReference>
<dbReference type="STRING" id="71717.A0A4Y7TSG0"/>
<keyword evidence="3" id="KW-1185">Reference proteome</keyword>
<name>A0A4Y7TSG0_COPMI</name>
<evidence type="ECO:0000313" key="3">
    <source>
        <dbReference type="Proteomes" id="UP000298030"/>
    </source>
</evidence>